<feature type="region of interest" description="Disordered" evidence="1">
    <location>
        <begin position="160"/>
        <end position="180"/>
    </location>
</feature>
<dbReference type="PROSITE" id="PS50128">
    <property type="entry name" value="SURP"/>
    <property type="match status" value="1"/>
</dbReference>
<dbReference type="AlphaFoldDB" id="A0A813GLH3"/>
<dbReference type="SUPFAM" id="SSF109905">
    <property type="entry name" value="Surp module (SWAP domain)"/>
    <property type="match status" value="1"/>
</dbReference>
<dbReference type="GO" id="GO:0003723">
    <property type="term" value="F:RNA binding"/>
    <property type="evidence" value="ECO:0007669"/>
    <property type="project" value="InterPro"/>
</dbReference>
<evidence type="ECO:0000313" key="3">
    <source>
        <dbReference type="EMBL" id="CAE8626128.1"/>
    </source>
</evidence>
<dbReference type="GO" id="GO:0006396">
    <property type="term" value="P:RNA processing"/>
    <property type="evidence" value="ECO:0007669"/>
    <property type="project" value="InterPro"/>
</dbReference>
<comment type="caution">
    <text evidence="3">The sequence shown here is derived from an EMBL/GenBank/DDBJ whole genome shotgun (WGS) entry which is preliminary data.</text>
</comment>
<proteinExistence type="predicted"/>
<organism evidence="3 4">
    <name type="scientific">Polarella glacialis</name>
    <name type="common">Dinoflagellate</name>
    <dbReference type="NCBI Taxonomy" id="89957"/>
    <lineage>
        <taxon>Eukaryota</taxon>
        <taxon>Sar</taxon>
        <taxon>Alveolata</taxon>
        <taxon>Dinophyceae</taxon>
        <taxon>Suessiales</taxon>
        <taxon>Suessiaceae</taxon>
        <taxon>Polarella</taxon>
    </lineage>
</organism>
<dbReference type="PANTHER" id="PTHR12323:SF0">
    <property type="entry name" value="CALCIUM HOMEOSTASIS ENDOPLASMIC RETICULUM PROTEIN"/>
    <property type="match status" value="1"/>
</dbReference>
<evidence type="ECO:0000259" key="2">
    <source>
        <dbReference type="PROSITE" id="PS50128"/>
    </source>
</evidence>
<dbReference type="GO" id="GO:0006874">
    <property type="term" value="P:intracellular calcium ion homeostasis"/>
    <property type="evidence" value="ECO:0007669"/>
    <property type="project" value="TreeGrafter"/>
</dbReference>
<dbReference type="PANTHER" id="PTHR12323">
    <property type="entry name" value="SR-RELATED CTD ASSOCIATED FACTOR 6"/>
    <property type="match status" value="1"/>
</dbReference>
<dbReference type="Gene3D" id="1.10.10.790">
    <property type="entry name" value="Surp module"/>
    <property type="match status" value="1"/>
</dbReference>
<protein>
    <recommendedName>
        <fullName evidence="2">SURP motif domain-containing protein</fullName>
    </recommendedName>
</protein>
<evidence type="ECO:0000313" key="4">
    <source>
        <dbReference type="Proteomes" id="UP000654075"/>
    </source>
</evidence>
<dbReference type="InterPro" id="IPR035967">
    <property type="entry name" value="SWAP/Surp_sf"/>
</dbReference>
<dbReference type="Pfam" id="PF01805">
    <property type="entry name" value="Surp"/>
    <property type="match status" value="1"/>
</dbReference>
<dbReference type="OrthoDB" id="21470at2759"/>
<feature type="domain" description="SURP motif" evidence="2">
    <location>
        <begin position="16"/>
        <end position="58"/>
    </location>
</feature>
<gene>
    <name evidence="3" type="ORF">PGLA1383_LOCUS43092</name>
</gene>
<dbReference type="InterPro" id="IPR000061">
    <property type="entry name" value="Surp"/>
</dbReference>
<name>A0A813GLH3_POLGL</name>
<sequence length="304" mass="33021">MLAAMAAALAPDLRKRIEIMADHIARNGVDFESTVKQKNASNPQFAFLYSGEGSEYYQQVLFAHRTPVVPPPAPVPAPVPAQVPIPAYAASGGSLATLLRGGQVEVFPSSAAAPVAAPPSAPVMMDVAVSQEVLRRWKEPQVLALTPEVERQLAGVLGSLEPATKKEEERKEASLPPGSHRAAFPARAASACAGGPAELVVSSTRRRRSMASRDAIRNGRLWIECNSVPRLAAHWQCVLCAVFLLARFLQLFLRCWFSGQSKRSWHTYTLNALGPHIAGHVMRRVVFLSICAHRPRAQSRDLVE</sequence>
<dbReference type="EMBL" id="CAJNNV010028911">
    <property type="protein sequence ID" value="CAE8626128.1"/>
    <property type="molecule type" value="Genomic_DNA"/>
</dbReference>
<accession>A0A813GLH3</accession>
<dbReference type="SMART" id="SM00648">
    <property type="entry name" value="SWAP"/>
    <property type="match status" value="1"/>
</dbReference>
<feature type="compositionally biased region" description="Basic and acidic residues" evidence="1">
    <location>
        <begin position="163"/>
        <end position="173"/>
    </location>
</feature>
<reference evidence="3" key="1">
    <citation type="submission" date="2021-02" db="EMBL/GenBank/DDBJ databases">
        <authorList>
            <person name="Dougan E. K."/>
            <person name="Rhodes N."/>
            <person name="Thang M."/>
            <person name="Chan C."/>
        </authorList>
    </citation>
    <scope>NUCLEOTIDE SEQUENCE</scope>
</reference>
<dbReference type="Proteomes" id="UP000654075">
    <property type="component" value="Unassembled WGS sequence"/>
</dbReference>
<evidence type="ECO:0000256" key="1">
    <source>
        <dbReference type="SAM" id="MobiDB-lite"/>
    </source>
</evidence>
<keyword evidence="4" id="KW-1185">Reference proteome</keyword>
<dbReference type="GO" id="GO:0048471">
    <property type="term" value="C:perinuclear region of cytoplasm"/>
    <property type="evidence" value="ECO:0007669"/>
    <property type="project" value="TreeGrafter"/>
</dbReference>